<evidence type="ECO:0000313" key="6">
    <source>
        <dbReference type="EMBL" id="MYL99873.1"/>
    </source>
</evidence>
<keyword evidence="2" id="KW-0805">Transcription regulation</keyword>
<comment type="caution">
    <text evidence="6">The sequence shown here is derived from an EMBL/GenBank/DDBJ whole genome shotgun (WGS) entry which is preliminary data.</text>
</comment>
<dbReference type="InterPro" id="IPR036390">
    <property type="entry name" value="WH_DNA-bd_sf"/>
</dbReference>
<evidence type="ECO:0000256" key="4">
    <source>
        <dbReference type="ARBA" id="ARBA00023163"/>
    </source>
</evidence>
<evidence type="ECO:0000256" key="1">
    <source>
        <dbReference type="ARBA" id="ARBA00009437"/>
    </source>
</evidence>
<dbReference type="FunFam" id="1.10.10.10:FF:000001">
    <property type="entry name" value="LysR family transcriptional regulator"/>
    <property type="match status" value="1"/>
</dbReference>
<dbReference type="GO" id="GO:0032993">
    <property type="term" value="C:protein-DNA complex"/>
    <property type="evidence" value="ECO:0007669"/>
    <property type="project" value="TreeGrafter"/>
</dbReference>
<dbReference type="Pfam" id="PF00126">
    <property type="entry name" value="HTH_1"/>
    <property type="match status" value="1"/>
</dbReference>
<dbReference type="GO" id="GO:0003700">
    <property type="term" value="F:DNA-binding transcription factor activity"/>
    <property type="evidence" value="ECO:0007669"/>
    <property type="project" value="InterPro"/>
</dbReference>
<proteinExistence type="inferred from homology"/>
<evidence type="ECO:0000313" key="7">
    <source>
        <dbReference type="Proteomes" id="UP000465810"/>
    </source>
</evidence>
<dbReference type="InterPro" id="IPR000847">
    <property type="entry name" value="LysR_HTH_N"/>
</dbReference>
<dbReference type="PANTHER" id="PTHR30346">
    <property type="entry name" value="TRANSCRIPTIONAL DUAL REGULATOR HCAR-RELATED"/>
    <property type="match status" value="1"/>
</dbReference>
<dbReference type="SUPFAM" id="SSF46785">
    <property type="entry name" value="Winged helix' DNA-binding domain"/>
    <property type="match status" value="1"/>
</dbReference>
<evidence type="ECO:0000256" key="3">
    <source>
        <dbReference type="ARBA" id="ARBA00023125"/>
    </source>
</evidence>
<accession>A0A7X4GJS2</accession>
<keyword evidence="4" id="KW-0804">Transcription</keyword>
<gene>
    <name evidence="6" type="ORF">GR702_19110</name>
</gene>
<dbReference type="EMBL" id="WVTD01000022">
    <property type="protein sequence ID" value="MYL99873.1"/>
    <property type="molecule type" value="Genomic_DNA"/>
</dbReference>
<dbReference type="PROSITE" id="PS50931">
    <property type="entry name" value="HTH_LYSR"/>
    <property type="match status" value="1"/>
</dbReference>
<dbReference type="CDD" id="cd05466">
    <property type="entry name" value="PBP2_LTTR_substrate"/>
    <property type="match status" value="1"/>
</dbReference>
<evidence type="ECO:0000259" key="5">
    <source>
        <dbReference type="PROSITE" id="PS50931"/>
    </source>
</evidence>
<dbReference type="AlphaFoldDB" id="A0A7X4GJS2"/>
<dbReference type="InterPro" id="IPR036388">
    <property type="entry name" value="WH-like_DNA-bd_sf"/>
</dbReference>
<sequence length="292" mass="31655">MEMHQIRYFLAVARTLNFTRAAEECNVTQPSLTRAVQKLEDELGGLLFRRERALTHLTDLGRQMLPLLEQTYKAAQAAKALAKGIGKAQVAPLHLGIASSVESNELHAVLAEVACGLNGFELSTSEGSSAELLELAFKGDLDLIVIEAPPDVHDRLDPWPLFEQHYHMVARGDHRLSGRDDASLSDLIEEPWIDCGQDSTARLRAVAGNAGVEVAFRHKVSGPRQADRLLLAGLGSALLPVPAPLHADLRALALMDEGLVAPVILAGIAGRQRSPAADAFVRAARARKWPDR</sequence>
<dbReference type="PRINTS" id="PR00039">
    <property type="entry name" value="HTHLYSR"/>
</dbReference>
<evidence type="ECO:0000256" key="2">
    <source>
        <dbReference type="ARBA" id="ARBA00023015"/>
    </source>
</evidence>
<dbReference type="Proteomes" id="UP000465810">
    <property type="component" value="Unassembled WGS sequence"/>
</dbReference>
<protein>
    <submittedName>
        <fullName evidence="6">LysR family transcriptional regulator</fullName>
    </submittedName>
</protein>
<dbReference type="PANTHER" id="PTHR30346:SF17">
    <property type="entry name" value="LYSR FAMILY TRANSCRIPTIONAL REGULATOR"/>
    <property type="match status" value="1"/>
</dbReference>
<dbReference type="Gene3D" id="1.10.10.10">
    <property type="entry name" value="Winged helix-like DNA-binding domain superfamily/Winged helix DNA-binding domain"/>
    <property type="match status" value="1"/>
</dbReference>
<dbReference type="RefSeq" id="WP_160987258.1">
    <property type="nucleotide sequence ID" value="NZ_WVTD01000022.1"/>
</dbReference>
<dbReference type="GO" id="GO:0003677">
    <property type="term" value="F:DNA binding"/>
    <property type="evidence" value="ECO:0007669"/>
    <property type="project" value="UniProtKB-KW"/>
</dbReference>
<keyword evidence="3" id="KW-0238">DNA-binding</keyword>
<keyword evidence="7" id="KW-1185">Reference proteome</keyword>
<comment type="similarity">
    <text evidence="1">Belongs to the LysR transcriptional regulatory family.</text>
</comment>
<dbReference type="SUPFAM" id="SSF53850">
    <property type="entry name" value="Periplasmic binding protein-like II"/>
    <property type="match status" value="1"/>
</dbReference>
<dbReference type="Pfam" id="PF03466">
    <property type="entry name" value="LysR_substrate"/>
    <property type="match status" value="1"/>
</dbReference>
<name>A0A7X4GJS2_9SPHN</name>
<dbReference type="Gene3D" id="3.40.190.290">
    <property type="match status" value="1"/>
</dbReference>
<reference evidence="6 7" key="1">
    <citation type="submission" date="2019-12" db="EMBL/GenBank/DDBJ databases">
        <authorList>
            <person name="Feng G."/>
            <person name="Zhu H."/>
        </authorList>
    </citation>
    <scope>NUCLEOTIDE SEQUENCE [LARGE SCALE GENOMIC DNA]</scope>
    <source>
        <strain evidence="6 7">FGD1</strain>
    </source>
</reference>
<feature type="domain" description="HTH lysR-type" evidence="5">
    <location>
        <begin position="1"/>
        <end position="58"/>
    </location>
</feature>
<organism evidence="6 7">
    <name type="scientific">Novosphingobium silvae</name>
    <dbReference type="NCBI Taxonomy" id="2692619"/>
    <lineage>
        <taxon>Bacteria</taxon>
        <taxon>Pseudomonadati</taxon>
        <taxon>Pseudomonadota</taxon>
        <taxon>Alphaproteobacteria</taxon>
        <taxon>Sphingomonadales</taxon>
        <taxon>Sphingomonadaceae</taxon>
        <taxon>Novosphingobium</taxon>
    </lineage>
</organism>
<dbReference type="InterPro" id="IPR005119">
    <property type="entry name" value="LysR_subst-bd"/>
</dbReference>